<protein>
    <submittedName>
        <fullName evidence="2">Uncharacterized protein</fullName>
    </submittedName>
</protein>
<keyword evidence="3" id="KW-1185">Reference proteome</keyword>
<accession>A0A4E0PX25</accession>
<name>A0A4E0PX25_9EURY</name>
<dbReference type="AlphaFoldDB" id="A0A4E0PX25"/>
<evidence type="ECO:0000313" key="2">
    <source>
        <dbReference type="EMBL" id="TGC09138.1"/>
    </source>
</evidence>
<gene>
    <name evidence="2" type="ORF">CUN85_07140</name>
</gene>
<dbReference type="RefSeq" id="WP_135389633.1">
    <property type="nucleotide sequence ID" value="NZ_PGGK01000006.1"/>
</dbReference>
<sequence length="287" mass="34523">MSEQLYYQNQLQALEDIKNTYFRQLDEIEKKRAEIAIGKEEIKNEESLLIDEYERIREAKKLISIEYEELVIKNDELKLAKKEYEKKREGLYKKEKDLLPRINRYHLDLESLEKRKCDNYRIMRSQYEEELSTRKREKRLLQTKQRLDKKIGEIIAQKADIVSQEMDIEVENEKIERKRKYVEHQDEILNARQKGLESRRSELQELEQKTENEVGKHVTIHRQNLEIKKLDARVEQQSDYIKGLEDELLEAALRLETVLSELKKMSVCSKILEYNIDLQQVRAKPVL</sequence>
<keyword evidence="1" id="KW-0175">Coiled coil</keyword>
<feature type="coiled-coil region" evidence="1">
    <location>
        <begin position="189"/>
        <end position="261"/>
    </location>
</feature>
<organism evidence="2 3">
    <name type="scientific">Methanolobus halotolerans</name>
    <dbReference type="NCBI Taxonomy" id="2052935"/>
    <lineage>
        <taxon>Archaea</taxon>
        <taxon>Methanobacteriati</taxon>
        <taxon>Methanobacteriota</taxon>
        <taxon>Stenosarchaea group</taxon>
        <taxon>Methanomicrobia</taxon>
        <taxon>Methanosarcinales</taxon>
        <taxon>Methanosarcinaceae</taxon>
        <taxon>Methanolobus</taxon>
    </lineage>
</organism>
<dbReference type="Proteomes" id="UP000297295">
    <property type="component" value="Unassembled WGS sequence"/>
</dbReference>
<reference evidence="2 3" key="1">
    <citation type="submission" date="2017-11" db="EMBL/GenBank/DDBJ databases">
        <title>Isolation and Characterization of Methanogenic Archaea from Saline Meromictic Lake at Siberia.</title>
        <authorList>
            <person name="Shen Y."/>
            <person name="Huang H.-H."/>
            <person name="Lai M.-C."/>
            <person name="Chen S.-C."/>
        </authorList>
    </citation>
    <scope>NUCLEOTIDE SEQUENCE [LARGE SCALE GENOMIC DNA]</scope>
    <source>
        <strain evidence="2 3">SY-01</strain>
    </source>
</reference>
<dbReference type="OrthoDB" id="125626at2157"/>
<evidence type="ECO:0000313" key="3">
    <source>
        <dbReference type="Proteomes" id="UP000297295"/>
    </source>
</evidence>
<evidence type="ECO:0000256" key="1">
    <source>
        <dbReference type="SAM" id="Coils"/>
    </source>
</evidence>
<feature type="coiled-coil region" evidence="1">
    <location>
        <begin position="11"/>
        <end position="94"/>
    </location>
</feature>
<dbReference type="EMBL" id="PGGK01000006">
    <property type="protein sequence ID" value="TGC09138.1"/>
    <property type="molecule type" value="Genomic_DNA"/>
</dbReference>
<comment type="caution">
    <text evidence="2">The sequence shown here is derived from an EMBL/GenBank/DDBJ whole genome shotgun (WGS) entry which is preliminary data.</text>
</comment>
<proteinExistence type="predicted"/>